<gene>
    <name evidence="1" type="ORF">HMPREF0580_1638</name>
</gene>
<dbReference type="HOGENOM" id="CLU_3254182_0_0_11"/>
<reference evidence="1" key="1">
    <citation type="submission" date="2010-08" db="EMBL/GenBank/DDBJ databases">
        <authorList>
            <person name="Muzny D."/>
            <person name="Qin X."/>
            <person name="Deng J."/>
            <person name="Jiang H."/>
            <person name="Liu Y."/>
            <person name="Qu J."/>
            <person name="Song X.-Z."/>
            <person name="Zhang L."/>
            <person name="Thornton R."/>
            <person name="Coyle M."/>
            <person name="Francisco L."/>
            <person name="Jackson L."/>
            <person name="Javaid M."/>
            <person name="Korchina V."/>
            <person name="Kovar C."/>
            <person name="Mata R."/>
            <person name="Mathew T."/>
            <person name="Ngo R."/>
            <person name="Nguyen L."/>
            <person name="Nguyen N."/>
            <person name="Okwuonu G."/>
            <person name="Ongeri F."/>
            <person name="Pham C."/>
            <person name="Simmons D."/>
            <person name="Wilczek-Boney K."/>
            <person name="Hale W."/>
            <person name="Jakkamsetti A."/>
            <person name="Pham P."/>
            <person name="Ruth R."/>
            <person name="San Lucas F."/>
            <person name="Warren J."/>
            <person name="Zhang J."/>
            <person name="Zhao Z."/>
            <person name="Zhou C."/>
            <person name="Zhu D."/>
            <person name="Lee S."/>
            <person name="Bess C."/>
            <person name="Blankenburg K."/>
            <person name="Forbes L."/>
            <person name="Fu Q."/>
            <person name="Gubbala S."/>
            <person name="Hirani K."/>
            <person name="Jayaseelan J.C."/>
            <person name="Lara F."/>
            <person name="Munidasa M."/>
            <person name="Palculict T."/>
            <person name="Patil S."/>
            <person name="Pu L.-L."/>
            <person name="Saada N."/>
            <person name="Tang L."/>
            <person name="Weissenberger G."/>
            <person name="Zhu Y."/>
            <person name="Hemphill L."/>
            <person name="Shang Y."/>
            <person name="Youmans B."/>
            <person name="Ayvaz T."/>
            <person name="Ross M."/>
            <person name="Santibanez J."/>
            <person name="Aqrawi P."/>
            <person name="Gross S."/>
            <person name="Joshi V."/>
            <person name="Fowler G."/>
            <person name="Nazareth L."/>
            <person name="Reid J."/>
            <person name="Worley K."/>
            <person name="Petrosino J."/>
            <person name="Highlander S."/>
            <person name="Gibbs R."/>
        </authorList>
    </citation>
    <scope>NUCLEOTIDE SEQUENCE [LARGE SCALE GENOMIC DNA]</scope>
    <source>
        <strain evidence="1">ATCC 35239</strain>
    </source>
</reference>
<keyword evidence="2" id="KW-1185">Reference proteome</keyword>
<dbReference type="STRING" id="871571.HMPREF0580_1638"/>
<dbReference type="EMBL" id="AEET01000033">
    <property type="protein sequence ID" value="EFM45831.1"/>
    <property type="molecule type" value="Genomic_DNA"/>
</dbReference>
<accession>E0QRX3</accession>
<protein>
    <submittedName>
        <fullName evidence="1">Uncharacterized protein</fullName>
    </submittedName>
</protein>
<evidence type="ECO:0000313" key="2">
    <source>
        <dbReference type="Proteomes" id="UP000003045"/>
    </source>
</evidence>
<sequence>MAEKELVHASTLPTETVRLSIKVHPTREFVNTLLLGYVLKLF</sequence>
<proteinExistence type="predicted"/>
<dbReference type="Proteomes" id="UP000003045">
    <property type="component" value="Unassembled WGS sequence"/>
</dbReference>
<comment type="caution">
    <text evidence="1">The sequence shown here is derived from an EMBL/GenBank/DDBJ whole genome shotgun (WGS) entry which is preliminary data.</text>
</comment>
<name>E0QRX3_9ACTO</name>
<dbReference type="AlphaFoldDB" id="E0QRX3"/>
<evidence type="ECO:0000313" key="1">
    <source>
        <dbReference type="EMBL" id="EFM45831.1"/>
    </source>
</evidence>
<organism evidence="1 2">
    <name type="scientific">Mobiluncus mulieris ATCC 35239</name>
    <dbReference type="NCBI Taxonomy" id="871571"/>
    <lineage>
        <taxon>Bacteria</taxon>
        <taxon>Bacillati</taxon>
        <taxon>Actinomycetota</taxon>
        <taxon>Actinomycetes</taxon>
        <taxon>Actinomycetales</taxon>
        <taxon>Actinomycetaceae</taxon>
        <taxon>Mobiluncus</taxon>
    </lineage>
</organism>